<dbReference type="InterPro" id="IPR023772">
    <property type="entry name" value="DNA-bd_HTH_TetR-type_CS"/>
</dbReference>
<dbReference type="GO" id="GO:0003700">
    <property type="term" value="F:DNA-binding transcription factor activity"/>
    <property type="evidence" value="ECO:0007669"/>
    <property type="project" value="TreeGrafter"/>
</dbReference>
<dbReference type="InterPro" id="IPR050109">
    <property type="entry name" value="HTH-type_TetR-like_transc_reg"/>
</dbReference>
<evidence type="ECO:0000259" key="3">
    <source>
        <dbReference type="PROSITE" id="PS50977"/>
    </source>
</evidence>
<name>A0A6J4IHB1_9MICC</name>
<reference evidence="4" key="1">
    <citation type="submission" date="2020-02" db="EMBL/GenBank/DDBJ databases">
        <authorList>
            <person name="Meier V. D."/>
        </authorList>
    </citation>
    <scope>NUCLEOTIDE SEQUENCE</scope>
    <source>
        <strain evidence="4">AVDCRST_MAG83</strain>
    </source>
</reference>
<sequence>MGSGLGAAVQCNRTVVHFIPDYAWSMSGGDSVLRLSGNDGERADAARNRRLLLEAAVRIVELYGPEKLTMDEVARHAGVGKGTLFRRFGNKTGLIHALLDQSGRDFQAAFMFGPPPLGPGAAPVDRLRAFGEASIRRCDFQGQLLRAAQEGPEALSHPTQRLARQHLGLLLREAGTTGDLELAAYELAAYLNAGLLIHLQEERRMPHERLVAGWHELVERFLPR</sequence>
<dbReference type="PRINTS" id="PR00455">
    <property type="entry name" value="HTHTETR"/>
</dbReference>
<dbReference type="PANTHER" id="PTHR30055">
    <property type="entry name" value="HTH-TYPE TRANSCRIPTIONAL REGULATOR RUTR"/>
    <property type="match status" value="1"/>
</dbReference>
<keyword evidence="1 2" id="KW-0238">DNA-binding</keyword>
<protein>
    <submittedName>
        <fullName evidence="4">Transcriptional regulator, AcrR family</fullName>
    </submittedName>
</protein>
<accession>A0A6J4IHB1</accession>
<dbReference type="InterPro" id="IPR001647">
    <property type="entry name" value="HTH_TetR"/>
</dbReference>
<dbReference type="PROSITE" id="PS50977">
    <property type="entry name" value="HTH_TETR_2"/>
    <property type="match status" value="1"/>
</dbReference>
<gene>
    <name evidence="4" type="ORF">AVDCRST_MAG83-2606</name>
</gene>
<dbReference type="SUPFAM" id="SSF46689">
    <property type="entry name" value="Homeodomain-like"/>
    <property type="match status" value="1"/>
</dbReference>
<feature type="domain" description="HTH tetR-type" evidence="3">
    <location>
        <begin position="46"/>
        <end position="106"/>
    </location>
</feature>
<dbReference type="PROSITE" id="PS01081">
    <property type="entry name" value="HTH_TETR_1"/>
    <property type="match status" value="1"/>
</dbReference>
<dbReference type="AlphaFoldDB" id="A0A6J4IHB1"/>
<evidence type="ECO:0000313" key="4">
    <source>
        <dbReference type="EMBL" id="CAA9250726.1"/>
    </source>
</evidence>
<feature type="DNA-binding region" description="H-T-H motif" evidence="2">
    <location>
        <begin position="69"/>
        <end position="88"/>
    </location>
</feature>
<evidence type="ECO:0000256" key="2">
    <source>
        <dbReference type="PROSITE-ProRule" id="PRU00335"/>
    </source>
</evidence>
<dbReference type="PANTHER" id="PTHR30055:SF209">
    <property type="entry name" value="POSSIBLE TRANSCRIPTIONAL REGULATORY PROTEIN (PROBABLY TETR-FAMILY)"/>
    <property type="match status" value="1"/>
</dbReference>
<dbReference type="InterPro" id="IPR009057">
    <property type="entry name" value="Homeodomain-like_sf"/>
</dbReference>
<dbReference type="Gene3D" id="1.10.357.10">
    <property type="entry name" value="Tetracycline Repressor, domain 2"/>
    <property type="match status" value="1"/>
</dbReference>
<dbReference type="EMBL" id="CADCTE010000121">
    <property type="protein sequence ID" value="CAA9250726.1"/>
    <property type="molecule type" value="Genomic_DNA"/>
</dbReference>
<organism evidence="4">
    <name type="scientific">uncultured Arthrobacter sp</name>
    <dbReference type="NCBI Taxonomy" id="114050"/>
    <lineage>
        <taxon>Bacteria</taxon>
        <taxon>Bacillati</taxon>
        <taxon>Actinomycetota</taxon>
        <taxon>Actinomycetes</taxon>
        <taxon>Micrococcales</taxon>
        <taxon>Micrococcaceae</taxon>
        <taxon>Arthrobacter</taxon>
        <taxon>environmental samples</taxon>
    </lineage>
</organism>
<proteinExistence type="predicted"/>
<evidence type="ECO:0000256" key="1">
    <source>
        <dbReference type="ARBA" id="ARBA00023125"/>
    </source>
</evidence>
<dbReference type="GO" id="GO:0000976">
    <property type="term" value="F:transcription cis-regulatory region binding"/>
    <property type="evidence" value="ECO:0007669"/>
    <property type="project" value="TreeGrafter"/>
</dbReference>
<dbReference type="Pfam" id="PF00440">
    <property type="entry name" value="TetR_N"/>
    <property type="match status" value="1"/>
</dbReference>